<dbReference type="InterPro" id="IPR040079">
    <property type="entry name" value="Glutathione_S-Trfase"/>
</dbReference>
<evidence type="ECO:0000313" key="3">
    <source>
        <dbReference type="EMBL" id="SVE44816.1"/>
    </source>
</evidence>
<feature type="non-terminal residue" evidence="3">
    <location>
        <position position="175"/>
    </location>
</feature>
<dbReference type="SFLD" id="SFLDS00019">
    <property type="entry name" value="Glutathione_Transferase_(cytos"/>
    <property type="match status" value="1"/>
</dbReference>
<dbReference type="InterPro" id="IPR036282">
    <property type="entry name" value="Glutathione-S-Trfase_C_sf"/>
</dbReference>
<organism evidence="3">
    <name type="scientific">marine metagenome</name>
    <dbReference type="NCBI Taxonomy" id="408172"/>
    <lineage>
        <taxon>unclassified sequences</taxon>
        <taxon>metagenomes</taxon>
        <taxon>ecological metagenomes</taxon>
    </lineage>
</organism>
<protein>
    <recommendedName>
        <fullName evidence="4">GST N-terminal domain-containing protein</fullName>
    </recommendedName>
</protein>
<dbReference type="PANTHER" id="PTHR44051:SF19">
    <property type="entry name" value="DISULFIDE-BOND OXIDOREDUCTASE YFCG"/>
    <property type="match status" value="1"/>
</dbReference>
<evidence type="ECO:0000259" key="1">
    <source>
        <dbReference type="PROSITE" id="PS50404"/>
    </source>
</evidence>
<feature type="domain" description="GST N-terminal" evidence="1">
    <location>
        <begin position="1"/>
        <end position="81"/>
    </location>
</feature>
<dbReference type="EMBL" id="UINC01217981">
    <property type="protein sequence ID" value="SVE44816.1"/>
    <property type="molecule type" value="Genomic_DNA"/>
</dbReference>
<dbReference type="SFLD" id="SFLDG00358">
    <property type="entry name" value="Main_(cytGST)"/>
    <property type="match status" value="1"/>
</dbReference>
<dbReference type="InterPro" id="IPR004045">
    <property type="entry name" value="Glutathione_S-Trfase_N"/>
</dbReference>
<dbReference type="InterPro" id="IPR036249">
    <property type="entry name" value="Thioredoxin-like_sf"/>
</dbReference>
<dbReference type="PANTHER" id="PTHR44051">
    <property type="entry name" value="GLUTATHIONE S-TRANSFERASE-RELATED"/>
    <property type="match status" value="1"/>
</dbReference>
<dbReference type="SUPFAM" id="SSF52833">
    <property type="entry name" value="Thioredoxin-like"/>
    <property type="match status" value="1"/>
</dbReference>
<dbReference type="PROSITE" id="PS50404">
    <property type="entry name" value="GST_NTER"/>
    <property type="match status" value="1"/>
</dbReference>
<gene>
    <name evidence="3" type="ORF">METZ01_LOCUS497670</name>
</gene>
<dbReference type="Gene3D" id="1.20.1050.10">
    <property type="match status" value="1"/>
</dbReference>
<evidence type="ECO:0008006" key="4">
    <source>
        <dbReference type="Google" id="ProtNLM"/>
    </source>
</evidence>
<reference evidence="3" key="1">
    <citation type="submission" date="2018-05" db="EMBL/GenBank/DDBJ databases">
        <authorList>
            <person name="Lanie J.A."/>
            <person name="Ng W.-L."/>
            <person name="Kazmierczak K.M."/>
            <person name="Andrzejewski T.M."/>
            <person name="Davidsen T.M."/>
            <person name="Wayne K.J."/>
            <person name="Tettelin H."/>
            <person name="Glass J.I."/>
            <person name="Rusch D."/>
            <person name="Podicherti R."/>
            <person name="Tsui H.-C.T."/>
            <person name="Winkler M.E."/>
        </authorList>
    </citation>
    <scope>NUCLEOTIDE SEQUENCE</scope>
</reference>
<evidence type="ECO:0000259" key="2">
    <source>
        <dbReference type="PROSITE" id="PS50405"/>
    </source>
</evidence>
<feature type="domain" description="GST C-terminal" evidence="2">
    <location>
        <begin position="86"/>
        <end position="175"/>
    </location>
</feature>
<name>A0A383DJY8_9ZZZZ</name>
<sequence>MLKFYGRKTSINVQKAAWAMGEAGLKWDWIDKDGTVGSIDSQEYRKLNPASQIPTLEDDGLLVRQSNPIVRYISKKYAPTKLWPSKYSAYVEAERWMEWQATDNWKNMVTVFWGLIRTPPEKQNKDVIANSVGELNKDFFLLNEHLAGRRYIAGSTFSMGDIPAGAAAYRFYALP</sequence>
<dbReference type="InterPro" id="IPR010987">
    <property type="entry name" value="Glutathione-S-Trfase_C-like"/>
</dbReference>
<dbReference type="AlphaFoldDB" id="A0A383DJY8"/>
<dbReference type="PROSITE" id="PS50405">
    <property type="entry name" value="GST_CTER"/>
    <property type="match status" value="1"/>
</dbReference>
<proteinExistence type="predicted"/>
<dbReference type="SUPFAM" id="SSF47616">
    <property type="entry name" value="GST C-terminal domain-like"/>
    <property type="match status" value="1"/>
</dbReference>
<dbReference type="Pfam" id="PF13417">
    <property type="entry name" value="GST_N_3"/>
    <property type="match status" value="1"/>
</dbReference>
<dbReference type="Gene3D" id="3.40.30.10">
    <property type="entry name" value="Glutaredoxin"/>
    <property type="match status" value="1"/>
</dbReference>
<accession>A0A383DJY8</accession>